<comment type="caution">
    <text evidence="2">The sequence shown here is derived from an EMBL/GenBank/DDBJ whole genome shotgun (WGS) entry which is preliminary data.</text>
</comment>
<feature type="domain" description="HTH cro/C1-type" evidence="1">
    <location>
        <begin position="18"/>
        <end position="62"/>
    </location>
</feature>
<dbReference type="Proteomes" id="UP000557193">
    <property type="component" value="Unassembled WGS sequence"/>
</dbReference>
<evidence type="ECO:0000313" key="2">
    <source>
        <dbReference type="EMBL" id="MBB6340627.1"/>
    </source>
</evidence>
<dbReference type="RefSeq" id="WP_184680770.1">
    <property type="nucleotide sequence ID" value="NZ_JACHLL010000001.1"/>
</dbReference>
<protein>
    <submittedName>
        <fullName evidence="2">Transcriptional regulator with XRE-family HTH domain</fullName>
    </submittedName>
</protein>
<dbReference type="PROSITE" id="PS50943">
    <property type="entry name" value="HTH_CROC1"/>
    <property type="match status" value="1"/>
</dbReference>
<dbReference type="InterPro" id="IPR001387">
    <property type="entry name" value="Cro/C1-type_HTH"/>
</dbReference>
<dbReference type="EMBL" id="JACHLL010000001">
    <property type="protein sequence ID" value="MBB6340627.1"/>
    <property type="molecule type" value="Genomic_DNA"/>
</dbReference>
<dbReference type="GO" id="GO:0003677">
    <property type="term" value="F:DNA binding"/>
    <property type="evidence" value="ECO:0007669"/>
    <property type="project" value="InterPro"/>
</dbReference>
<accession>A0A7X0BQ66</accession>
<dbReference type="AlphaFoldDB" id="A0A7X0BQ66"/>
<dbReference type="SUPFAM" id="SSF47413">
    <property type="entry name" value="lambda repressor-like DNA-binding domains"/>
    <property type="match status" value="1"/>
</dbReference>
<reference evidence="2 3" key="1">
    <citation type="submission" date="2020-08" db="EMBL/GenBank/DDBJ databases">
        <title>Functional genomics of gut bacteria from endangered species of beetles.</title>
        <authorList>
            <person name="Carlos-Shanley C."/>
        </authorList>
    </citation>
    <scope>NUCLEOTIDE SEQUENCE [LARGE SCALE GENOMIC DNA]</scope>
    <source>
        <strain evidence="2 3">S00202</strain>
    </source>
</reference>
<proteinExistence type="predicted"/>
<evidence type="ECO:0000313" key="3">
    <source>
        <dbReference type="Proteomes" id="UP000557193"/>
    </source>
</evidence>
<gene>
    <name evidence="2" type="ORF">HNP49_000777</name>
</gene>
<evidence type="ECO:0000259" key="1">
    <source>
        <dbReference type="PROSITE" id="PS50943"/>
    </source>
</evidence>
<name>A0A7X0BQ66_9PSED</name>
<organism evidence="2 3">
    <name type="scientific">Pseudomonas fluvialis</name>
    <dbReference type="NCBI Taxonomy" id="1793966"/>
    <lineage>
        <taxon>Bacteria</taxon>
        <taxon>Pseudomonadati</taxon>
        <taxon>Pseudomonadota</taxon>
        <taxon>Gammaproteobacteria</taxon>
        <taxon>Pseudomonadales</taxon>
        <taxon>Pseudomonadaceae</taxon>
        <taxon>Pseudomonas</taxon>
    </lineage>
</organism>
<dbReference type="InterPro" id="IPR010982">
    <property type="entry name" value="Lambda_DNA-bd_dom_sf"/>
</dbReference>
<sequence length="270" mass="31149">MAEHLGDNLKLLCSHYRSIAEVCRQLAINRAQFNKYLSGQSRPTPYNLKRIGDFFGVEDYELALPPEQFARLIGARAGEASRAPTRDPLQRLLQPLREHTGDLRRYCGYYFEYSNCMSVPGCVLLSLVQLWEEDGVFLFERQERQERAASGDDEDWVRCRYLGAAFALHDRLFLTDYESLTLNEMSQTILIPSYKSRITRLNGLKTGVSSGDRRNPACTRVVWEYLGAEINRINAYRQVRLYAPDDPRLDDDIRQRLAEAPLKNGLFEIE</sequence>
<keyword evidence="3" id="KW-1185">Reference proteome</keyword>